<dbReference type="PANTHER" id="PTHR21700">
    <property type="entry name" value="TRANSTHYRETIN-LIKE FAMILY PROTEIN-RELATED"/>
    <property type="match status" value="1"/>
</dbReference>
<feature type="non-terminal residue" evidence="6">
    <location>
        <position position="1"/>
    </location>
</feature>
<feature type="chain" id="PRO_5043797986" evidence="5">
    <location>
        <begin position="35"/>
        <end position="158"/>
    </location>
</feature>
<evidence type="ECO:0000256" key="5">
    <source>
        <dbReference type="SAM" id="SignalP"/>
    </source>
</evidence>
<proteinExistence type="inferred from homology"/>
<dbReference type="PANTHER" id="PTHR21700:SF117">
    <property type="entry name" value="TRANSTHYRETIN-LIKE PROTEIN 33"/>
    <property type="match status" value="1"/>
</dbReference>
<organism evidence="6 7">
    <name type="scientific">Pristionchus fissidentatus</name>
    <dbReference type="NCBI Taxonomy" id="1538716"/>
    <lineage>
        <taxon>Eukaryota</taxon>
        <taxon>Metazoa</taxon>
        <taxon>Ecdysozoa</taxon>
        <taxon>Nematoda</taxon>
        <taxon>Chromadorea</taxon>
        <taxon>Rhabditida</taxon>
        <taxon>Rhabditina</taxon>
        <taxon>Diplogasteromorpha</taxon>
        <taxon>Diplogasteroidea</taxon>
        <taxon>Neodiplogasteridae</taxon>
        <taxon>Pristionchus</taxon>
    </lineage>
</organism>
<dbReference type="GO" id="GO:0005576">
    <property type="term" value="C:extracellular region"/>
    <property type="evidence" value="ECO:0007669"/>
    <property type="project" value="UniProtKB-SubCell"/>
</dbReference>
<evidence type="ECO:0000256" key="1">
    <source>
        <dbReference type="ARBA" id="ARBA00004613"/>
    </source>
</evidence>
<comment type="similarity">
    <text evidence="2">Belongs to the nematode transthyretin-like family.</text>
</comment>
<accession>A0AAV5VLG7</accession>
<dbReference type="EMBL" id="BTSY01000003">
    <property type="protein sequence ID" value="GMT19229.1"/>
    <property type="molecule type" value="Genomic_DNA"/>
</dbReference>
<keyword evidence="3" id="KW-0964">Secreted</keyword>
<protein>
    <submittedName>
        <fullName evidence="6">Uncharacterized protein</fullName>
    </submittedName>
</protein>
<comment type="subcellular location">
    <subcellularLocation>
        <location evidence="1">Secreted</location>
    </subcellularLocation>
</comment>
<dbReference type="Gene3D" id="2.60.40.3330">
    <property type="match status" value="1"/>
</dbReference>
<name>A0AAV5VLG7_9BILA</name>
<dbReference type="AlphaFoldDB" id="A0AAV5VLG7"/>
<dbReference type="GO" id="GO:0009986">
    <property type="term" value="C:cell surface"/>
    <property type="evidence" value="ECO:0007669"/>
    <property type="project" value="InterPro"/>
</dbReference>
<sequence length="158" mass="17469">FSLLSLFFSPNVVSSSMSMTSLLLLLSFFPLVSSLVDQSAGVRGVLLCGDKPLANTKVKLYDDDAGLDLDDLLAEGLTDSLGQFLLHGYTSEIGTIDPKLNVYHDCDDGIKPCQRKATFWIPKDFVSTGQHPSKYFDIGHVNMQTIFDGESRDCFHRK</sequence>
<keyword evidence="7" id="KW-1185">Reference proteome</keyword>
<comment type="caution">
    <text evidence="6">The sequence shown here is derived from an EMBL/GenBank/DDBJ whole genome shotgun (WGS) entry which is preliminary data.</text>
</comment>
<keyword evidence="4 5" id="KW-0732">Signal</keyword>
<dbReference type="Pfam" id="PF01060">
    <property type="entry name" value="TTR-52"/>
    <property type="match status" value="1"/>
</dbReference>
<evidence type="ECO:0000256" key="3">
    <source>
        <dbReference type="ARBA" id="ARBA00022525"/>
    </source>
</evidence>
<feature type="signal peptide" evidence="5">
    <location>
        <begin position="1"/>
        <end position="34"/>
    </location>
</feature>
<dbReference type="InterPro" id="IPR038479">
    <property type="entry name" value="Transthyretin-like_sf"/>
</dbReference>
<evidence type="ECO:0000313" key="6">
    <source>
        <dbReference type="EMBL" id="GMT19229.1"/>
    </source>
</evidence>
<evidence type="ECO:0000256" key="2">
    <source>
        <dbReference type="ARBA" id="ARBA00010112"/>
    </source>
</evidence>
<evidence type="ECO:0000313" key="7">
    <source>
        <dbReference type="Proteomes" id="UP001432322"/>
    </source>
</evidence>
<dbReference type="InterPro" id="IPR001534">
    <property type="entry name" value="Transthyretin-like"/>
</dbReference>
<reference evidence="6" key="1">
    <citation type="submission" date="2023-10" db="EMBL/GenBank/DDBJ databases">
        <title>Genome assembly of Pristionchus species.</title>
        <authorList>
            <person name="Yoshida K."/>
            <person name="Sommer R.J."/>
        </authorList>
    </citation>
    <scope>NUCLEOTIDE SEQUENCE</scope>
    <source>
        <strain evidence="6">RS5133</strain>
    </source>
</reference>
<evidence type="ECO:0000256" key="4">
    <source>
        <dbReference type="ARBA" id="ARBA00022729"/>
    </source>
</evidence>
<gene>
    <name evidence="6" type="ORF">PFISCL1PPCAC_10526</name>
</gene>
<dbReference type="Proteomes" id="UP001432322">
    <property type="component" value="Unassembled WGS sequence"/>
</dbReference>